<accession>A0A915JJQ2</accession>
<feature type="compositionally biased region" description="Basic and acidic residues" evidence="1">
    <location>
        <begin position="348"/>
        <end position="365"/>
    </location>
</feature>
<dbReference type="Proteomes" id="UP000887565">
    <property type="component" value="Unplaced"/>
</dbReference>
<feature type="compositionally biased region" description="Basic and acidic residues" evidence="1">
    <location>
        <begin position="372"/>
        <end position="385"/>
    </location>
</feature>
<name>A0A915JJQ2_ROMCU</name>
<feature type="compositionally biased region" description="Low complexity" evidence="1">
    <location>
        <begin position="321"/>
        <end position="341"/>
    </location>
</feature>
<evidence type="ECO:0000256" key="1">
    <source>
        <dbReference type="SAM" id="MobiDB-lite"/>
    </source>
</evidence>
<evidence type="ECO:0000313" key="3">
    <source>
        <dbReference type="WBParaSite" id="nRc.2.0.1.t26385-RA"/>
    </source>
</evidence>
<dbReference type="AlphaFoldDB" id="A0A915JJQ2"/>
<organism evidence="2 3">
    <name type="scientific">Romanomermis culicivorax</name>
    <name type="common">Nematode worm</name>
    <dbReference type="NCBI Taxonomy" id="13658"/>
    <lineage>
        <taxon>Eukaryota</taxon>
        <taxon>Metazoa</taxon>
        <taxon>Ecdysozoa</taxon>
        <taxon>Nematoda</taxon>
        <taxon>Enoplea</taxon>
        <taxon>Dorylaimia</taxon>
        <taxon>Mermithida</taxon>
        <taxon>Mermithoidea</taxon>
        <taxon>Mermithidae</taxon>
        <taxon>Romanomermis</taxon>
    </lineage>
</organism>
<reference evidence="3" key="1">
    <citation type="submission" date="2022-11" db="UniProtKB">
        <authorList>
            <consortium name="WormBaseParasite"/>
        </authorList>
    </citation>
    <scope>IDENTIFICATION</scope>
</reference>
<feature type="region of interest" description="Disordered" evidence="1">
    <location>
        <begin position="146"/>
        <end position="184"/>
    </location>
</feature>
<sequence>MIRNIDISSPLYERAWQIGFFPENHTLKATISAMWALDVLKLMLRFPATLRFFNNPATSFLQSDILPYAALDAYYLLLLFLGFGPYGLVPEVYNAPALFPHNSLDAAEMDHLAETSSHHGRSFCLGMVPKGFRNIKILTGTTHPNLLTAPKVPKKKKKKQKDEWNKSADVSDDEDPALQPPSLFDDPKCLQAAITSAMKSRLTDGLIEIDINKSNYMANPHSHFYFYSNLLNIIDFQNRFWFPALVYAYPLPTTASITNGKLAAALTAYHFPSPLPRMLFPEHYWMDYPDALKEEIQRILLLQLTTFPVPQIAQPAPTSGTPQPKVTTTKTAVPAKHTPPAGQSDIHCSSHESHFRDDRHCKEPKQSPQKDTTSRDSHQQKRSDDAPPNCTQSEQTCQVHSTGFYEEAYKHSFHQSPLKLTDYISSLHWDTEIQKRMEGLKNLPKPVFKVPLPLPTAPMDVEPDTSSSTALLPTAMSLPPMALTSAMTTTITHTTSLPPTAPMSVQTTTPAQPSFVIMTGLVLGTAPPAVASLWDEELSVVDAIHTAHLALFLYEARGLDNSSCLLQAYNMAVGLIYSWMAYPQYSTTPRNH</sequence>
<evidence type="ECO:0000313" key="2">
    <source>
        <dbReference type="Proteomes" id="UP000887565"/>
    </source>
</evidence>
<dbReference type="WBParaSite" id="nRc.2.0.1.t26385-RA">
    <property type="protein sequence ID" value="nRc.2.0.1.t26385-RA"/>
    <property type="gene ID" value="nRc.2.0.1.g26385"/>
</dbReference>
<keyword evidence="2" id="KW-1185">Reference proteome</keyword>
<feature type="region of interest" description="Disordered" evidence="1">
    <location>
        <begin position="313"/>
        <end position="395"/>
    </location>
</feature>
<proteinExistence type="predicted"/>
<protein>
    <submittedName>
        <fullName evidence="3">Uncharacterized protein</fullName>
    </submittedName>
</protein>